<protein>
    <submittedName>
        <fullName evidence="2">DUF3780 domain-containing protein</fullName>
    </submittedName>
</protein>
<feature type="compositionally biased region" description="Low complexity" evidence="1">
    <location>
        <begin position="185"/>
        <end position="199"/>
    </location>
</feature>
<organism evidence="2 3">
    <name type="scientific">Candidatus Accumulibacter meliphilus</name>
    <dbReference type="NCBI Taxonomy" id="2211374"/>
    <lineage>
        <taxon>Bacteria</taxon>
        <taxon>Pseudomonadati</taxon>
        <taxon>Pseudomonadota</taxon>
        <taxon>Betaproteobacteria</taxon>
        <taxon>Candidatus Accumulibacter</taxon>
    </lineage>
</organism>
<evidence type="ECO:0000313" key="3">
    <source>
        <dbReference type="Proteomes" id="UP000253831"/>
    </source>
</evidence>
<accession>A0A369XR84</accession>
<reference evidence="2 3" key="1">
    <citation type="submission" date="2018-05" db="EMBL/GenBank/DDBJ databases">
        <title>Integrated omic analyses show evidence that a Ca. Accumulibacter phosphatis strain performs denitrification under micro-aerobic conditions.</title>
        <authorList>
            <person name="Camejo P.Y."/>
            <person name="Katherine M.D."/>
            <person name="Daniel N.R."/>
        </authorList>
    </citation>
    <scope>NUCLEOTIDE SEQUENCE [LARGE SCALE GENOMIC DNA]</scope>
    <source>
        <strain evidence="2">UW-LDO-IC</strain>
    </source>
</reference>
<feature type="region of interest" description="Disordered" evidence="1">
    <location>
        <begin position="167"/>
        <end position="230"/>
    </location>
</feature>
<dbReference type="AlphaFoldDB" id="A0A369XR84"/>
<gene>
    <name evidence="2" type="ORF">DVS81_01885</name>
</gene>
<evidence type="ECO:0000313" key="2">
    <source>
        <dbReference type="EMBL" id="RDE52524.1"/>
    </source>
</evidence>
<feature type="compositionally biased region" description="Pro residues" evidence="1">
    <location>
        <begin position="200"/>
        <end position="215"/>
    </location>
</feature>
<comment type="caution">
    <text evidence="2">The sequence shown here is derived from an EMBL/GenBank/DDBJ whole genome shotgun (WGS) entry which is preliminary data.</text>
</comment>
<dbReference type="InterPro" id="IPR024220">
    <property type="entry name" value="DUF3780"/>
</dbReference>
<dbReference type="EMBL" id="QPGA01000001">
    <property type="protein sequence ID" value="RDE52524.1"/>
    <property type="molecule type" value="Genomic_DNA"/>
</dbReference>
<proteinExistence type="predicted"/>
<sequence length="230" mass="25076">MNEPHDANVSIGAELHDFGIVAEHGDCFEFLIDGSAGASCLLVSVVQTERGPRRTELAEISGATWRKISARAVRELAQDMNADELEGKKAPSLKTGTNRLSPLVGRELALLLWALQEEGAPEQIEAILHGWRELAREERWWLYAKAAAHGQQIGFGWRRALFHALSESTESRAAPPPAEKKSPKRTSSPRSSASTRLKATPPPPAAMPPQTPPRPAARKRKTAAVAMTLK</sequence>
<dbReference type="Pfam" id="PF12635">
    <property type="entry name" value="DUF3780"/>
    <property type="match status" value="1"/>
</dbReference>
<name>A0A369XR84_9PROT</name>
<evidence type="ECO:0000256" key="1">
    <source>
        <dbReference type="SAM" id="MobiDB-lite"/>
    </source>
</evidence>
<dbReference type="Proteomes" id="UP000253831">
    <property type="component" value="Unassembled WGS sequence"/>
</dbReference>